<dbReference type="InterPro" id="IPR001849">
    <property type="entry name" value="PH_domain"/>
</dbReference>
<reference evidence="18" key="2">
    <citation type="submission" date="2025-08" db="UniProtKB">
        <authorList>
            <consortium name="Ensembl"/>
        </authorList>
    </citation>
    <scope>IDENTIFICATION</scope>
</reference>
<dbReference type="InterPro" id="IPR047181">
    <property type="entry name" value="DP13A/B"/>
</dbReference>
<dbReference type="InterPro" id="IPR011993">
    <property type="entry name" value="PH-like_dom_sf"/>
</dbReference>
<dbReference type="InterPro" id="IPR047236">
    <property type="entry name" value="PH_DP13A/B"/>
</dbReference>
<dbReference type="GO" id="GO:0031901">
    <property type="term" value="C:early endosome membrane"/>
    <property type="evidence" value="ECO:0007669"/>
    <property type="project" value="UniProtKB-SubCell"/>
</dbReference>
<evidence type="ECO:0000313" key="19">
    <source>
        <dbReference type="Proteomes" id="UP000291022"/>
    </source>
</evidence>
<keyword evidence="10" id="KW-0966">Cell projection</keyword>
<dbReference type="InterPro" id="IPR004148">
    <property type="entry name" value="BAR_dom"/>
</dbReference>
<dbReference type="PANTHER" id="PTHR46415:SF1">
    <property type="entry name" value="DCC-INTERACTING PROTEIN 13-BETA"/>
    <property type="match status" value="1"/>
</dbReference>
<evidence type="ECO:0000256" key="8">
    <source>
        <dbReference type="ARBA" id="ARBA00023136"/>
    </source>
</evidence>
<evidence type="ECO:0000256" key="5">
    <source>
        <dbReference type="ARBA" id="ARBA00022475"/>
    </source>
</evidence>
<dbReference type="SMART" id="SM00462">
    <property type="entry name" value="PTB"/>
    <property type="match status" value="1"/>
</dbReference>
<dbReference type="SMART" id="SM00233">
    <property type="entry name" value="PH"/>
    <property type="match status" value="1"/>
</dbReference>
<keyword evidence="8" id="KW-0472">Membrane</keyword>
<dbReference type="PROSITE" id="PS01179">
    <property type="entry name" value="PID"/>
    <property type="match status" value="1"/>
</dbReference>
<dbReference type="GeneTree" id="ENSGT00940000158319"/>
<evidence type="ECO:0000256" key="12">
    <source>
        <dbReference type="ARBA" id="ARBA00023329"/>
    </source>
</evidence>
<gene>
    <name evidence="18" type="primary">APPL2</name>
</gene>
<dbReference type="GO" id="GO:0007166">
    <property type="term" value="P:cell surface receptor signaling pathway"/>
    <property type="evidence" value="ECO:0007669"/>
    <property type="project" value="UniProtKB-ARBA"/>
</dbReference>
<keyword evidence="12" id="KW-0968">Cytoplasmic vesicle</keyword>
<dbReference type="GO" id="GO:0042592">
    <property type="term" value="P:homeostatic process"/>
    <property type="evidence" value="ECO:0007669"/>
    <property type="project" value="UniProtKB-ARBA"/>
</dbReference>
<reference evidence="18" key="3">
    <citation type="submission" date="2025-09" db="UniProtKB">
        <authorList>
            <consortium name="Ensembl"/>
        </authorList>
    </citation>
    <scope>IDENTIFICATION</scope>
</reference>
<feature type="domain" description="PID" evidence="16">
    <location>
        <begin position="471"/>
        <end position="540"/>
    </location>
</feature>
<evidence type="ECO:0000256" key="7">
    <source>
        <dbReference type="ARBA" id="ARBA00022753"/>
    </source>
</evidence>
<evidence type="ECO:0000256" key="15">
    <source>
        <dbReference type="SAM" id="MobiDB-lite"/>
    </source>
</evidence>
<dbReference type="Ensembl" id="ENSUAMT00000038506.1">
    <property type="protein sequence ID" value="ENSUAMP00000034576.1"/>
    <property type="gene ID" value="ENSUAMG00000025904.1"/>
</dbReference>
<dbReference type="Pfam" id="PF00640">
    <property type="entry name" value="PID"/>
    <property type="match status" value="1"/>
</dbReference>
<reference evidence="19" key="1">
    <citation type="submission" date="2016-06" db="EMBL/GenBank/DDBJ databases">
        <title>De novo assembly and RNA-Seq shows season-dependent expression and editing in black bear kidneys.</title>
        <authorList>
            <person name="Korstanje R."/>
            <person name="Srivastava A."/>
            <person name="Sarsani V.K."/>
            <person name="Sheehan S.M."/>
            <person name="Seger R.L."/>
            <person name="Barter M.E."/>
            <person name="Lindqvist C."/>
            <person name="Brody L.C."/>
            <person name="Mullikin J.C."/>
        </authorList>
    </citation>
    <scope>NUCLEOTIDE SEQUENCE [LARGE SCALE GENOMIC DNA]</scope>
</reference>
<evidence type="ECO:0000313" key="18">
    <source>
        <dbReference type="Ensembl" id="ENSUAMP00000034576.1"/>
    </source>
</evidence>
<dbReference type="Pfam" id="PF16746">
    <property type="entry name" value="BAR_3"/>
    <property type="match status" value="1"/>
</dbReference>
<keyword evidence="19" id="KW-1185">Reference proteome</keyword>
<dbReference type="AlphaFoldDB" id="A0A452SPI8"/>
<evidence type="ECO:0000256" key="6">
    <source>
        <dbReference type="ARBA" id="ARBA00022490"/>
    </source>
</evidence>
<evidence type="ECO:0000256" key="2">
    <source>
        <dbReference type="ARBA" id="ARBA00004220"/>
    </source>
</evidence>
<dbReference type="InterPro" id="IPR027267">
    <property type="entry name" value="AH/BAR_dom_sf"/>
</dbReference>
<dbReference type="GO" id="GO:0046325">
    <property type="term" value="P:negative regulation of D-glucose import"/>
    <property type="evidence" value="ECO:0007669"/>
    <property type="project" value="UniProtKB-ARBA"/>
</dbReference>
<evidence type="ECO:0000259" key="17">
    <source>
        <dbReference type="PROSITE" id="PS50003"/>
    </source>
</evidence>
<dbReference type="Pfam" id="PF00169">
    <property type="entry name" value="PH"/>
    <property type="match status" value="1"/>
</dbReference>
<dbReference type="Gene3D" id="1.20.1270.60">
    <property type="entry name" value="Arfaptin homology (AH) domain/BAR domain"/>
    <property type="match status" value="1"/>
</dbReference>
<dbReference type="FunFam" id="2.30.29.30:FF:000067">
    <property type="entry name" value="Putative DCC-interacting protein 13-beta isoform 2"/>
    <property type="match status" value="1"/>
</dbReference>
<dbReference type="GO" id="GO:0005634">
    <property type="term" value="C:nucleus"/>
    <property type="evidence" value="ECO:0007669"/>
    <property type="project" value="UniProtKB-SubCell"/>
</dbReference>
<sequence>YHFFNFRRLEDLCSEDAGTLTDYTNQLLQAMQRVYGAQNEMCLATQQLSKQLLAYEKQNFALGKGDEEVISTLHYFSKVVDELNVLHTELAKQLADTMVLPIIQFREKDLTGKVIEFSHDLSMAKYSRLPKKKENEKVKTDVVKEVAAARRKQHLSSLQYYCALNALQYRKRVAMMEPMIGFAHGQINFFKKGAEMFSQNMNSFLSSVADMVQSIQVELEAEAEKMRVSQQDLLSVDESVYAPDSDVAAPQINRNLIQKAGYLNLRSKTGLVTTTWERLYFFTQGGNLMCQPRGAVAGGLIQDLDNCSVMAVDCEDRRYCFQITTPNGKSGIILQAESRKENEEWICAINNISRQIYLTDNPEAVAIKLNQTALQAVTPITSFGKKQESSCPSQNLRNLELENDKIAPKAAVHVLDADELIAPGTPIQFDIVLPATEFLDQNRGSRYGPGEAVSGETEQRCLADSLLQQMFVVRFLGSMAVRTDTSREVIYEAMRQVLAARAIHNIFRTTESHLMVTSRTLRLIDPQTQVTRANFELTSVMQFAAHQENKRLVGFVVRTPESTGGEALSTYVFESNSEGEKICYAISLGKEIIEVQKDPEALAQLMLSIPLTNDGKYVLLNEQADDSDGSPSENRGAESEA</sequence>
<evidence type="ECO:0000256" key="3">
    <source>
        <dbReference type="ARBA" id="ARBA00004580"/>
    </source>
</evidence>
<dbReference type="FunFam" id="1.20.1270.60:FF:000031">
    <property type="entry name" value="Putative DCC-interacting protein 13-beta isoform 2"/>
    <property type="match status" value="1"/>
</dbReference>
<dbReference type="CDD" id="cd13158">
    <property type="entry name" value="PTB_APPL"/>
    <property type="match status" value="1"/>
</dbReference>
<keyword evidence="5" id="KW-1003">Cell membrane</keyword>
<dbReference type="PROSITE" id="PS50003">
    <property type="entry name" value="PH_DOMAIN"/>
    <property type="match status" value="1"/>
</dbReference>
<dbReference type="SUPFAM" id="SSF50729">
    <property type="entry name" value="PH domain-like"/>
    <property type="match status" value="2"/>
</dbReference>
<dbReference type="PANTHER" id="PTHR46415">
    <property type="entry name" value="ADAPTOR PROTEIN, PHOSPHOTYROSINE INTERACTION, PH DOMAIN AND LEUCINE ZIPPER-CONTAINING 2"/>
    <property type="match status" value="1"/>
</dbReference>
<feature type="domain" description="PH" evidence="17">
    <location>
        <begin position="256"/>
        <end position="354"/>
    </location>
</feature>
<dbReference type="SUPFAM" id="SSF103657">
    <property type="entry name" value="BAR/IMD domain-like"/>
    <property type="match status" value="1"/>
</dbReference>
<keyword evidence="9" id="KW-0539">Nucleus</keyword>
<name>A0A452SPI8_URSAM</name>
<protein>
    <recommendedName>
        <fullName evidence="13">DCC-interacting protein 13-beta</fullName>
    </recommendedName>
    <alternativeName>
        <fullName evidence="14">Adapter protein containing PH domain, PTB domain and leucine zipper motif 2</fullName>
    </alternativeName>
</protein>
<dbReference type="Proteomes" id="UP000291022">
    <property type="component" value="Unassembled WGS sequence"/>
</dbReference>
<dbReference type="InterPro" id="IPR047237">
    <property type="entry name" value="PTB_APPL"/>
</dbReference>
<dbReference type="GO" id="GO:0030670">
    <property type="term" value="C:phagocytic vesicle membrane"/>
    <property type="evidence" value="ECO:0007669"/>
    <property type="project" value="UniProtKB-SubCell"/>
</dbReference>
<keyword evidence="7" id="KW-0967">Endosome</keyword>
<evidence type="ECO:0000256" key="4">
    <source>
        <dbReference type="ARBA" id="ARBA00004632"/>
    </source>
</evidence>
<evidence type="ECO:0000256" key="14">
    <source>
        <dbReference type="ARBA" id="ARBA00076401"/>
    </source>
</evidence>
<proteinExistence type="predicted"/>
<evidence type="ECO:0000256" key="10">
    <source>
        <dbReference type="ARBA" id="ARBA00023273"/>
    </source>
</evidence>
<evidence type="ECO:0000259" key="16">
    <source>
        <dbReference type="PROSITE" id="PS01179"/>
    </source>
</evidence>
<evidence type="ECO:0000256" key="9">
    <source>
        <dbReference type="ARBA" id="ARBA00023242"/>
    </source>
</evidence>
<dbReference type="Gene3D" id="2.30.29.30">
    <property type="entry name" value="Pleckstrin-homology domain (PH domain)/Phosphotyrosine-binding domain (PTB)"/>
    <property type="match status" value="2"/>
</dbReference>
<keyword evidence="6" id="KW-0963">Cytoplasm</keyword>
<comment type="subcellular location">
    <subcellularLocation>
        <location evidence="4">Cell projection</location>
        <location evidence="4">Ruffle membrane</location>
    </subcellularLocation>
    <subcellularLocation>
        <location evidence="3">Cytoplasmic vesicle</location>
        <location evidence="3">Phagosome membrane</location>
    </subcellularLocation>
    <subcellularLocation>
        <location evidence="2">Early endosome membrane</location>
        <topology evidence="2">Peripheral membrane protein</topology>
    </subcellularLocation>
    <subcellularLocation>
        <location evidence="1">Nucleus</location>
    </subcellularLocation>
</comment>
<accession>A0A452SPI8</accession>
<keyword evidence="11" id="KW-0131">Cell cycle</keyword>
<dbReference type="InterPro" id="IPR006020">
    <property type="entry name" value="PTB/PI_dom"/>
</dbReference>
<dbReference type="GO" id="GO:0071363">
    <property type="term" value="P:cellular response to growth factor stimulus"/>
    <property type="evidence" value="ECO:0007669"/>
    <property type="project" value="UniProtKB-ARBA"/>
</dbReference>
<evidence type="ECO:0000256" key="11">
    <source>
        <dbReference type="ARBA" id="ARBA00023306"/>
    </source>
</evidence>
<evidence type="ECO:0000256" key="13">
    <source>
        <dbReference type="ARBA" id="ARBA00068677"/>
    </source>
</evidence>
<evidence type="ECO:0000256" key="1">
    <source>
        <dbReference type="ARBA" id="ARBA00004123"/>
    </source>
</evidence>
<dbReference type="GO" id="GO:0032587">
    <property type="term" value="C:ruffle membrane"/>
    <property type="evidence" value="ECO:0007669"/>
    <property type="project" value="UniProtKB-SubCell"/>
</dbReference>
<dbReference type="FunFam" id="2.30.29.30:FF:000160">
    <property type="entry name" value="DCC-interacting protein 13-beta isoform X2"/>
    <property type="match status" value="1"/>
</dbReference>
<feature type="region of interest" description="Disordered" evidence="15">
    <location>
        <begin position="622"/>
        <end position="641"/>
    </location>
</feature>
<organism evidence="18 19">
    <name type="scientific">Ursus americanus</name>
    <name type="common">American black bear</name>
    <name type="synonym">Euarctos americanus</name>
    <dbReference type="NCBI Taxonomy" id="9643"/>
    <lineage>
        <taxon>Eukaryota</taxon>
        <taxon>Metazoa</taxon>
        <taxon>Chordata</taxon>
        <taxon>Craniata</taxon>
        <taxon>Vertebrata</taxon>
        <taxon>Euteleostomi</taxon>
        <taxon>Mammalia</taxon>
        <taxon>Eutheria</taxon>
        <taxon>Laurasiatheria</taxon>
        <taxon>Carnivora</taxon>
        <taxon>Caniformia</taxon>
        <taxon>Ursidae</taxon>
        <taxon>Ursus</taxon>
    </lineage>
</organism>
<dbReference type="CDD" id="cd13247">
    <property type="entry name" value="BAR-PH_APPL"/>
    <property type="match status" value="1"/>
</dbReference>